<accession>G8LUF6</accession>
<evidence type="ECO:0000259" key="10">
    <source>
        <dbReference type="PROSITE" id="PS50109"/>
    </source>
</evidence>
<keyword evidence="8 9" id="KW-0472">Membrane</keyword>
<dbReference type="Pfam" id="PF00512">
    <property type="entry name" value="HisKA"/>
    <property type="match status" value="1"/>
</dbReference>
<dbReference type="PANTHER" id="PTHR45453">
    <property type="entry name" value="PHOSPHATE REGULON SENSOR PROTEIN PHOR"/>
    <property type="match status" value="1"/>
</dbReference>
<comment type="catalytic activity">
    <reaction evidence="1">
        <text>ATP + protein L-histidine = ADP + protein N-phospho-L-histidine.</text>
        <dbReference type="EC" id="2.7.13.3"/>
    </reaction>
</comment>
<feature type="transmembrane region" description="Helical" evidence="9">
    <location>
        <begin position="12"/>
        <end position="35"/>
    </location>
</feature>
<dbReference type="InterPro" id="IPR005467">
    <property type="entry name" value="His_kinase_dom"/>
</dbReference>
<evidence type="ECO:0000256" key="9">
    <source>
        <dbReference type="SAM" id="Phobius"/>
    </source>
</evidence>
<name>G8LUF6_ACECE</name>
<dbReference type="InterPro" id="IPR003661">
    <property type="entry name" value="HisK_dim/P_dom"/>
</dbReference>
<evidence type="ECO:0000259" key="11">
    <source>
        <dbReference type="PROSITE" id="PS50112"/>
    </source>
</evidence>
<dbReference type="GO" id="GO:0000155">
    <property type="term" value="F:phosphorelay sensor kinase activity"/>
    <property type="evidence" value="ECO:0007669"/>
    <property type="project" value="InterPro"/>
</dbReference>
<dbReference type="SUPFAM" id="SSF55874">
    <property type="entry name" value="ATPase domain of HSP90 chaperone/DNA topoisomerase II/histidine kinase"/>
    <property type="match status" value="1"/>
</dbReference>
<dbReference type="InterPro" id="IPR036890">
    <property type="entry name" value="HATPase_C_sf"/>
</dbReference>
<feature type="domain" description="Histidine kinase" evidence="10">
    <location>
        <begin position="377"/>
        <end position="595"/>
    </location>
</feature>
<dbReference type="EMBL" id="CP003065">
    <property type="protein sequence ID" value="AEV70604.1"/>
    <property type="molecule type" value="Genomic_DNA"/>
</dbReference>
<keyword evidence="9" id="KW-1133">Transmembrane helix</keyword>
<protein>
    <recommendedName>
        <fullName evidence="3">histidine kinase</fullName>
        <ecNumber evidence="3">2.7.13.3</ecNumber>
    </recommendedName>
</protein>
<dbReference type="InterPro" id="IPR004358">
    <property type="entry name" value="Sig_transdc_His_kin-like_C"/>
</dbReference>
<organism evidence="13 14">
    <name type="scientific">Acetivibrio clariflavus (strain DSM 19732 / NBRC 101661 / EBR45)</name>
    <name type="common">Clostridium clariflavum</name>
    <dbReference type="NCBI Taxonomy" id="720554"/>
    <lineage>
        <taxon>Bacteria</taxon>
        <taxon>Bacillati</taxon>
        <taxon>Bacillota</taxon>
        <taxon>Clostridia</taxon>
        <taxon>Eubacteriales</taxon>
        <taxon>Oscillospiraceae</taxon>
        <taxon>Acetivibrio</taxon>
    </lineage>
</organism>
<evidence type="ECO:0000256" key="6">
    <source>
        <dbReference type="ARBA" id="ARBA00022777"/>
    </source>
</evidence>
<keyword evidence="7" id="KW-0902">Two-component regulatory system</keyword>
<evidence type="ECO:0000259" key="12">
    <source>
        <dbReference type="PROSITE" id="PS50885"/>
    </source>
</evidence>
<keyword evidence="6 13" id="KW-0418">Kinase</keyword>
<gene>
    <name evidence="13" type="ordered locus">Clocl_4174</name>
</gene>
<dbReference type="CDD" id="cd00075">
    <property type="entry name" value="HATPase"/>
    <property type="match status" value="1"/>
</dbReference>
<dbReference type="InterPro" id="IPR003660">
    <property type="entry name" value="HAMP_dom"/>
</dbReference>
<feature type="domain" description="PAS" evidence="11">
    <location>
        <begin position="257"/>
        <end position="293"/>
    </location>
</feature>
<dbReference type="SMART" id="SM00387">
    <property type="entry name" value="HATPase_c"/>
    <property type="match status" value="1"/>
</dbReference>
<evidence type="ECO:0000256" key="8">
    <source>
        <dbReference type="ARBA" id="ARBA00023136"/>
    </source>
</evidence>
<dbReference type="SMART" id="SM00388">
    <property type="entry name" value="HisKA"/>
    <property type="match status" value="1"/>
</dbReference>
<keyword evidence="4" id="KW-0597">Phosphoprotein</keyword>
<dbReference type="PROSITE" id="PS50885">
    <property type="entry name" value="HAMP"/>
    <property type="match status" value="1"/>
</dbReference>
<dbReference type="Pfam" id="PF00672">
    <property type="entry name" value="HAMP"/>
    <property type="match status" value="1"/>
</dbReference>
<dbReference type="Proteomes" id="UP000005435">
    <property type="component" value="Chromosome"/>
</dbReference>
<dbReference type="CDD" id="cd00082">
    <property type="entry name" value="HisKA"/>
    <property type="match status" value="1"/>
</dbReference>
<dbReference type="EC" id="2.7.13.3" evidence="3"/>
<dbReference type="PROSITE" id="PS50109">
    <property type="entry name" value="HIS_KIN"/>
    <property type="match status" value="1"/>
</dbReference>
<dbReference type="AlphaFoldDB" id="G8LUF6"/>
<dbReference type="PRINTS" id="PR00344">
    <property type="entry name" value="BCTRLSENSOR"/>
</dbReference>
<evidence type="ECO:0000256" key="4">
    <source>
        <dbReference type="ARBA" id="ARBA00022553"/>
    </source>
</evidence>
<dbReference type="SMART" id="SM00304">
    <property type="entry name" value="HAMP"/>
    <property type="match status" value="1"/>
</dbReference>
<dbReference type="Pfam" id="PF02518">
    <property type="entry name" value="HATPase_c"/>
    <property type="match status" value="1"/>
</dbReference>
<dbReference type="SUPFAM" id="SSF158472">
    <property type="entry name" value="HAMP domain-like"/>
    <property type="match status" value="1"/>
</dbReference>
<evidence type="ECO:0000256" key="7">
    <source>
        <dbReference type="ARBA" id="ARBA00023012"/>
    </source>
</evidence>
<evidence type="ECO:0000313" key="14">
    <source>
        <dbReference type="Proteomes" id="UP000005435"/>
    </source>
</evidence>
<dbReference type="InterPro" id="IPR036097">
    <property type="entry name" value="HisK_dim/P_sf"/>
</dbReference>
<dbReference type="Gene3D" id="6.10.340.10">
    <property type="match status" value="1"/>
</dbReference>
<evidence type="ECO:0000256" key="5">
    <source>
        <dbReference type="ARBA" id="ARBA00022679"/>
    </source>
</evidence>
<dbReference type="InterPro" id="IPR035965">
    <property type="entry name" value="PAS-like_dom_sf"/>
</dbReference>
<evidence type="ECO:0000256" key="2">
    <source>
        <dbReference type="ARBA" id="ARBA00004370"/>
    </source>
</evidence>
<dbReference type="FunFam" id="1.10.287.130:FF:000001">
    <property type="entry name" value="Two-component sensor histidine kinase"/>
    <property type="match status" value="1"/>
</dbReference>
<feature type="transmembrane region" description="Helical" evidence="9">
    <location>
        <begin position="179"/>
        <end position="198"/>
    </location>
</feature>
<reference evidence="13 14" key="2">
    <citation type="journal article" date="2012" name="Stand. Genomic Sci.">
        <title>Complete Genome Sequence of Clostridium clariflavum DSM 19732.</title>
        <authorList>
            <person name="Izquierdo J.A."/>
            <person name="Goodwin L."/>
            <person name="Davenport K.W."/>
            <person name="Teshima H."/>
            <person name="Bruce D."/>
            <person name="Detter C."/>
            <person name="Tapia R."/>
            <person name="Han S."/>
            <person name="Land M."/>
            <person name="Hauser L."/>
            <person name="Jeffries C.D."/>
            <person name="Han J."/>
            <person name="Pitluck S."/>
            <person name="Nolan M."/>
            <person name="Chen A."/>
            <person name="Huntemann M."/>
            <person name="Mavromatis K."/>
            <person name="Mikhailova N."/>
            <person name="Liolios K."/>
            <person name="Woyke T."/>
            <person name="Lynd L.R."/>
        </authorList>
    </citation>
    <scope>NUCLEOTIDE SEQUENCE [LARGE SCALE GENOMIC DNA]</scope>
    <source>
        <strain evidence="14">DSM 19732 / NBRC 101661 / EBR45</strain>
    </source>
</reference>
<evidence type="ECO:0000256" key="3">
    <source>
        <dbReference type="ARBA" id="ARBA00012438"/>
    </source>
</evidence>
<dbReference type="RefSeq" id="WP_014257099.1">
    <property type="nucleotide sequence ID" value="NC_016627.1"/>
</dbReference>
<dbReference type="PROSITE" id="PS50112">
    <property type="entry name" value="PAS"/>
    <property type="match status" value="1"/>
</dbReference>
<dbReference type="HOGENOM" id="CLU_000445_89_2_9"/>
<sequence precursor="true">MLIRKLKLLRSLQWRLVVIFVLVSVALMITVSISLNYSMESVYYKDFKNRIDKGFESWGIGENPSGNEIITDLKDNYNAISLFMVRDYVTYTVIDKNNNNILYSSDNLFEEDSDKFIEEILNSKNFLSALAGKDGNQGRAIHSNERVFFDYARTKGEYILYFRFYKDEWGVVINSFNNIIRNAFIIAVILSLVFGYLLSKTITVPIVNLMHKAKNIAEGDFSQVAEVKSEDEIGKLTRAFNYMAKELKKTLNEISKEKNKIETILNYMTDGVIAFNIDGEVVHANPASKLMLGVDEFNMNFNEFSNKYNLGVTIEEMLYLEIFNTKEAILNFNDKYIQIYFALSTNGQKKAEGIIAVLHDITEQQKLDNMRREFVANVSHELRTPLTSIKSYSETLLDGALEDSETAYRFLNVINSEADRMTRLVKDLLQLSKLENEQMQWNMQVFDFYSLVRTSIIKVELSAKEKGQILECFSIGEKPQVLADKDRIEQVLLNVLTNAIKYTPEGGKITVYVGRMYSDAYVKVADSGIGIPEEDIKRVFERFYRVDKARSREMGGTGLGLSIAKEIIEAHNGSISISSQLGKGTEVTVRLPVYNGEQASEEDVIES</sequence>
<dbReference type="InterPro" id="IPR050351">
    <property type="entry name" value="BphY/WalK/GraS-like"/>
</dbReference>
<proteinExistence type="predicted"/>
<dbReference type="Gene3D" id="3.30.565.10">
    <property type="entry name" value="Histidine kinase-like ATPase, C-terminal domain"/>
    <property type="match status" value="1"/>
</dbReference>
<comment type="subcellular location">
    <subcellularLocation>
        <location evidence="2">Membrane</location>
    </subcellularLocation>
</comment>
<keyword evidence="14" id="KW-1185">Reference proteome</keyword>
<dbReference type="GO" id="GO:0005886">
    <property type="term" value="C:plasma membrane"/>
    <property type="evidence" value="ECO:0007669"/>
    <property type="project" value="TreeGrafter"/>
</dbReference>
<dbReference type="InterPro" id="IPR000014">
    <property type="entry name" value="PAS"/>
</dbReference>
<dbReference type="CDD" id="cd06225">
    <property type="entry name" value="HAMP"/>
    <property type="match status" value="1"/>
</dbReference>
<keyword evidence="9" id="KW-0812">Transmembrane</keyword>
<reference evidence="14" key="1">
    <citation type="submission" date="2011-12" db="EMBL/GenBank/DDBJ databases">
        <title>Complete sequence of Clostridium clariflavum DSM 19732.</title>
        <authorList>
            <consortium name="US DOE Joint Genome Institute"/>
            <person name="Lucas S."/>
            <person name="Han J."/>
            <person name="Lapidus A."/>
            <person name="Cheng J.-F."/>
            <person name="Goodwin L."/>
            <person name="Pitluck S."/>
            <person name="Peters L."/>
            <person name="Teshima H."/>
            <person name="Detter J.C."/>
            <person name="Han C."/>
            <person name="Tapia R."/>
            <person name="Land M."/>
            <person name="Hauser L."/>
            <person name="Kyrpides N."/>
            <person name="Ivanova N."/>
            <person name="Pagani I."/>
            <person name="Kitzmiller T."/>
            <person name="Lynd L."/>
            <person name="Izquierdo J."/>
            <person name="Woyke T."/>
        </authorList>
    </citation>
    <scope>NUCLEOTIDE SEQUENCE [LARGE SCALE GENOMIC DNA]</scope>
    <source>
        <strain evidence="14">DSM 19732 / NBRC 101661 / EBR45</strain>
    </source>
</reference>
<dbReference type="STRING" id="720554.Clocl_4174"/>
<dbReference type="InterPro" id="IPR003594">
    <property type="entry name" value="HATPase_dom"/>
</dbReference>
<dbReference type="FunFam" id="3.30.565.10:FF:000006">
    <property type="entry name" value="Sensor histidine kinase WalK"/>
    <property type="match status" value="1"/>
</dbReference>
<dbReference type="SUPFAM" id="SSF47384">
    <property type="entry name" value="Homodimeric domain of signal transducing histidine kinase"/>
    <property type="match status" value="1"/>
</dbReference>
<dbReference type="PANTHER" id="PTHR45453:SF1">
    <property type="entry name" value="PHOSPHATE REGULON SENSOR PROTEIN PHOR"/>
    <property type="match status" value="1"/>
</dbReference>
<evidence type="ECO:0000256" key="1">
    <source>
        <dbReference type="ARBA" id="ARBA00000085"/>
    </source>
</evidence>
<dbReference type="eggNOG" id="COG5002">
    <property type="taxonomic scope" value="Bacteria"/>
</dbReference>
<dbReference type="GO" id="GO:0004721">
    <property type="term" value="F:phosphoprotein phosphatase activity"/>
    <property type="evidence" value="ECO:0007669"/>
    <property type="project" value="TreeGrafter"/>
</dbReference>
<dbReference type="OrthoDB" id="9813151at2"/>
<dbReference type="GO" id="GO:0016036">
    <property type="term" value="P:cellular response to phosphate starvation"/>
    <property type="evidence" value="ECO:0007669"/>
    <property type="project" value="TreeGrafter"/>
</dbReference>
<dbReference type="SUPFAM" id="SSF55785">
    <property type="entry name" value="PYP-like sensor domain (PAS domain)"/>
    <property type="match status" value="1"/>
</dbReference>
<evidence type="ECO:0000313" key="13">
    <source>
        <dbReference type="EMBL" id="AEV70604.1"/>
    </source>
</evidence>
<feature type="domain" description="HAMP" evidence="12">
    <location>
        <begin position="200"/>
        <end position="252"/>
    </location>
</feature>
<keyword evidence="5" id="KW-0808">Transferase</keyword>
<dbReference type="KEGG" id="ccl:Clocl_4174"/>
<dbReference type="Gene3D" id="3.30.450.20">
    <property type="entry name" value="PAS domain"/>
    <property type="match status" value="1"/>
</dbReference>
<dbReference type="Gene3D" id="1.10.287.130">
    <property type="match status" value="1"/>
</dbReference>